<dbReference type="RefSeq" id="WP_105020134.1">
    <property type="nucleotide sequence ID" value="NZ_MSCM01000001.1"/>
</dbReference>
<name>A0A2S7WVD8_9FLAO</name>
<sequence>MKTNYLKLGVLSLMMLAGTAINAQTTTQTDTKLNKKTDAASDAVVRVIDNKGTIKYLQSSNGITTITSTTAGNATTTTWQLGGTLTDSTYIDVSDKIFALDGIKLITPSTATGSEATLASTNAVTLSDGKAGGTAGGTGWAVLIRNEATGETQKILASALITAGRQEFPIAADGNVAVTASGLALGTAISKVSVYRNGAKLRASIDYNVTAADTVTLTLNSTAPNDWTTYVGDIIEVQWIY</sequence>
<gene>
    <name evidence="2" type="ORF">BTO16_02795</name>
</gene>
<dbReference type="OrthoDB" id="1191352at2"/>
<proteinExistence type="predicted"/>
<evidence type="ECO:0000313" key="2">
    <source>
        <dbReference type="EMBL" id="PQJ81560.1"/>
    </source>
</evidence>
<keyword evidence="3" id="KW-1185">Reference proteome</keyword>
<dbReference type="AlphaFoldDB" id="A0A2S7WVD8"/>
<organism evidence="2 3">
    <name type="scientific">Polaribacter glomeratus</name>
    <dbReference type="NCBI Taxonomy" id="102"/>
    <lineage>
        <taxon>Bacteria</taxon>
        <taxon>Pseudomonadati</taxon>
        <taxon>Bacteroidota</taxon>
        <taxon>Flavobacteriia</taxon>
        <taxon>Flavobacteriales</taxon>
        <taxon>Flavobacteriaceae</taxon>
    </lineage>
</organism>
<evidence type="ECO:0000256" key="1">
    <source>
        <dbReference type="SAM" id="SignalP"/>
    </source>
</evidence>
<dbReference type="Proteomes" id="UP000239068">
    <property type="component" value="Unassembled WGS sequence"/>
</dbReference>
<protein>
    <submittedName>
        <fullName evidence="2">Uncharacterized protein</fullName>
    </submittedName>
</protein>
<comment type="caution">
    <text evidence="2">The sequence shown here is derived from an EMBL/GenBank/DDBJ whole genome shotgun (WGS) entry which is preliminary data.</text>
</comment>
<feature type="chain" id="PRO_5015565839" evidence="1">
    <location>
        <begin position="24"/>
        <end position="241"/>
    </location>
</feature>
<feature type="signal peptide" evidence="1">
    <location>
        <begin position="1"/>
        <end position="23"/>
    </location>
</feature>
<keyword evidence="1" id="KW-0732">Signal</keyword>
<evidence type="ECO:0000313" key="3">
    <source>
        <dbReference type="Proteomes" id="UP000239068"/>
    </source>
</evidence>
<reference evidence="2 3" key="1">
    <citation type="submission" date="2016-12" db="EMBL/GenBank/DDBJ databases">
        <title>Trade-off between light-utilization and light-protection in marine flavobacteria.</title>
        <authorList>
            <person name="Kumagai Y."/>
            <person name="Yoshizawa S."/>
            <person name="Kogure K."/>
            <person name="Iwasaki W."/>
        </authorList>
    </citation>
    <scope>NUCLEOTIDE SEQUENCE [LARGE SCALE GENOMIC DNA]</scope>
    <source>
        <strain evidence="2 3">ATCC 43844</strain>
    </source>
</reference>
<dbReference type="EMBL" id="MSCM01000001">
    <property type="protein sequence ID" value="PQJ81560.1"/>
    <property type="molecule type" value="Genomic_DNA"/>
</dbReference>
<accession>A0A2S7WVD8</accession>